<reference evidence="1 2" key="1">
    <citation type="submission" date="2009-06" db="EMBL/GenBank/DDBJ databases">
        <title>Complete sequence of Dickeya zeae Ech1591.</title>
        <authorList>
            <consortium name="US DOE Joint Genome Institute"/>
            <person name="Lucas S."/>
            <person name="Copeland A."/>
            <person name="Lapidus A."/>
            <person name="Glavina del Rio T."/>
            <person name="Tice H."/>
            <person name="Bruce D."/>
            <person name="Goodwin L."/>
            <person name="Pitluck S."/>
            <person name="Chertkov O."/>
            <person name="Brettin T."/>
            <person name="Detter J.C."/>
            <person name="Han C."/>
            <person name="Larimer F."/>
            <person name="Land M."/>
            <person name="Hauser L."/>
            <person name="Kyrpides N."/>
            <person name="Ovchinnikova G."/>
            <person name="Balakrishnan V."/>
            <person name="Glasner J."/>
            <person name="Perna N.T."/>
        </authorList>
    </citation>
    <scope>NUCLEOTIDE SEQUENCE [LARGE SCALE GENOMIC DNA]</scope>
    <source>
        <strain evidence="1 2">Ech1591</strain>
    </source>
</reference>
<gene>
    <name evidence="1" type="ordered locus">Dd1591_3499</name>
</gene>
<dbReference type="AlphaFoldDB" id="C6CJS9"/>
<sequence length="182" mass="20074">MCFLLHDRSGPPLILVTHYRSGLQTSCPTMPSADSCPPVSVPYDTLSSECRTPDRPPGVSSAAFTTHLPDLPPRLLMVMAFAITCLLCQTGKPHIGFLFVRSWFLLHASFRLRLTTTPLRFTSPSPPSGWTGDFHPRAAEHARHTRQNAPTGVFQTADKRINYRMKHLSGVKNCAEVGDFAG</sequence>
<dbReference type="EMBL" id="CP001655">
    <property type="protein sequence ID" value="ACT08310.1"/>
    <property type="molecule type" value="Genomic_DNA"/>
</dbReference>
<accession>C6CJS9</accession>
<dbReference type="Proteomes" id="UP000002735">
    <property type="component" value="Chromosome"/>
</dbReference>
<protein>
    <submittedName>
        <fullName evidence="1">Uncharacterized protein</fullName>
    </submittedName>
</protein>
<evidence type="ECO:0000313" key="2">
    <source>
        <dbReference type="Proteomes" id="UP000002735"/>
    </source>
</evidence>
<dbReference type="KEGG" id="dze:Dd1591_3499"/>
<evidence type="ECO:0000313" key="1">
    <source>
        <dbReference type="EMBL" id="ACT08310.1"/>
    </source>
</evidence>
<name>C6CJS9_DICC1</name>
<dbReference type="HOGENOM" id="CLU_1479821_0_0_6"/>
<proteinExistence type="predicted"/>
<organism evidence="1 2">
    <name type="scientific">Dickeya chrysanthemi (strain Ech1591)</name>
    <name type="common">Dickeya zeae (strain Ech1591)</name>
    <dbReference type="NCBI Taxonomy" id="561229"/>
    <lineage>
        <taxon>Bacteria</taxon>
        <taxon>Pseudomonadati</taxon>
        <taxon>Pseudomonadota</taxon>
        <taxon>Gammaproteobacteria</taxon>
        <taxon>Enterobacterales</taxon>
        <taxon>Pectobacteriaceae</taxon>
        <taxon>Dickeya</taxon>
    </lineage>
</organism>